<dbReference type="PANTHER" id="PTHR42756">
    <property type="entry name" value="TRANSCRIPTIONAL REGULATOR, MARR"/>
    <property type="match status" value="1"/>
</dbReference>
<dbReference type="EMBL" id="FWXI01000008">
    <property type="protein sequence ID" value="SMC74884.1"/>
    <property type="molecule type" value="Genomic_DNA"/>
</dbReference>
<evidence type="ECO:0000256" key="3">
    <source>
        <dbReference type="ARBA" id="ARBA00023163"/>
    </source>
</evidence>
<keyword evidence="6" id="KW-1185">Reference proteome</keyword>
<evidence type="ECO:0000259" key="4">
    <source>
        <dbReference type="PROSITE" id="PS50995"/>
    </source>
</evidence>
<dbReference type="Pfam" id="PF01047">
    <property type="entry name" value="MarR"/>
    <property type="match status" value="1"/>
</dbReference>
<feature type="domain" description="HTH marR-type" evidence="4">
    <location>
        <begin position="15"/>
        <end position="147"/>
    </location>
</feature>
<dbReference type="SUPFAM" id="SSF46785">
    <property type="entry name" value="Winged helix' DNA-binding domain"/>
    <property type="match status" value="1"/>
</dbReference>
<dbReference type="STRING" id="112901.SAMN04488500_10854"/>
<organism evidence="5 6">
    <name type="scientific">Sporomusa malonica</name>
    <dbReference type="NCBI Taxonomy" id="112901"/>
    <lineage>
        <taxon>Bacteria</taxon>
        <taxon>Bacillati</taxon>
        <taxon>Bacillota</taxon>
        <taxon>Negativicutes</taxon>
        <taxon>Selenomonadales</taxon>
        <taxon>Sporomusaceae</taxon>
        <taxon>Sporomusa</taxon>
    </lineage>
</organism>
<reference evidence="5 6" key="1">
    <citation type="submission" date="2017-04" db="EMBL/GenBank/DDBJ databases">
        <authorList>
            <person name="Afonso C.L."/>
            <person name="Miller P.J."/>
            <person name="Scott M.A."/>
            <person name="Spackman E."/>
            <person name="Goraichik I."/>
            <person name="Dimitrov K.M."/>
            <person name="Suarez D.L."/>
            <person name="Swayne D.E."/>
        </authorList>
    </citation>
    <scope>NUCLEOTIDE SEQUENCE [LARGE SCALE GENOMIC DNA]</scope>
    <source>
        <strain evidence="5 6">DSM 5090</strain>
    </source>
</reference>
<keyword evidence="2 5" id="KW-0238">DNA-binding</keyword>
<gene>
    <name evidence="5" type="ORF">SAMN04488500_10854</name>
</gene>
<sequence length="157" mass="18348">MPNHINDLDKYNRCVEDIGELLQRTVRICQLFEREQIKIHGFTSSQCHILLEILKNETLTINEISAKMNLEISTITRIMDILVRDQLLVRNRLSHDKRIVEASLTEKGKQEAYKLQETIRDYYKNVISYLPPGHVREVMSAVELLLSAVERSTRRSL</sequence>
<dbReference type="PANTHER" id="PTHR42756:SF1">
    <property type="entry name" value="TRANSCRIPTIONAL REPRESSOR OF EMRAB OPERON"/>
    <property type="match status" value="1"/>
</dbReference>
<dbReference type="PROSITE" id="PS50995">
    <property type="entry name" value="HTH_MARR_2"/>
    <property type="match status" value="1"/>
</dbReference>
<dbReference type="InterPro" id="IPR036388">
    <property type="entry name" value="WH-like_DNA-bd_sf"/>
</dbReference>
<dbReference type="InterPro" id="IPR036390">
    <property type="entry name" value="WH_DNA-bd_sf"/>
</dbReference>
<dbReference type="Proteomes" id="UP000192738">
    <property type="component" value="Unassembled WGS sequence"/>
</dbReference>
<keyword evidence="3" id="KW-0804">Transcription</keyword>
<dbReference type="InterPro" id="IPR000835">
    <property type="entry name" value="HTH_MarR-typ"/>
</dbReference>
<evidence type="ECO:0000256" key="1">
    <source>
        <dbReference type="ARBA" id="ARBA00023015"/>
    </source>
</evidence>
<dbReference type="SMART" id="SM00347">
    <property type="entry name" value="HTH_MARR"/>
    <property type="match status" value="1"/>
</dbReference>
<dbReference type="GO" id="GO:0003677">
    <property type="term" value="F:DNA binding"/>
    <property type="evidence" value="ECO:0007669"/>
    <property type="project" value="UniProtKB-KW"/>
</dbReference>
<accession>A0A1W2BQ81</accession>
<name>A0A1W2BQ81_9FIRM</name>
<evidence type="ECO:0000313" key="6">
    <source>
        <dbReference type="Proteomes" id="UP000192738"/>
    </source>
</evidence>
<evidence type="ECO:0000313" key="5">
    <source>
        <dbReference type="EMBL" id="SMC74884.1"/>
    </source>
</evidence>
<keyword evidence="1" id="KW-0805">Transcription regulation</keyword>
<protein>
    <submittedName>
        <fullName evidence="5">DNA-binding transcriptional regulator, MarR family</fullName>
    </submittedName>
</protein>
<proteinExistence type="predicted"/>
<dbReference type="AlphaFoldDB" id="A0A1W2BQ81"/>
<evidence type="ECO:0000256" key="2">
    <source>
        <dbReference type="ARBA" id="ARBA00023125"/>
    </source>
</evidence>
<dbReference type="GO" id="GO:0003700">
    <property type="term" value="F:DNA-binding transcription factor activity"/>
    <property type="evidence" value="ECO:0007669"/>
    <property type="project" value="InterPro"/>
</dbReference>
<dbReference type="RefSeq" id="WP_245823953.1">
    <property type="nucleotide sequence ID" value="NZ_CP155572.1"/>
</dbReference>
<dbReference type="Gene3D" id="1.10.10.10">
    <property type="entry name" value="Winged helix-like DNA-binding domain superfamily/Winged helix DNA-binding domain"/>
    <property type="match status" value="1"/>
</dbReference>